<evidence type="ECO:0000313" key="2">
    <source>
        <dbReference type="EMBL" id="MUP39102.1"/>
    </source>
</evidence>
<dbReference type="AlphaFoldDB" id="A0A7M4D8X3"/>
<keyword evidence="4" id="KW-1185">Reference proteome</keyword>
<dbReference type="Proteomes" id="UP000285951">
    <property type="component" value="Unassembled WGS sequence"/>
</dbReference>
<evidence type="ECO:0000313" key="5">
    <source>
        <dbReference type="Proteomes" id="UP000462449"/>
    </source>
</evidence>
<dbReference type="InterPro" id="IPR038434">
    <property type="entry name" value="YARHG_sf"/>
</dbReference>
<dbReference type="EMBL" id="WOTW01000039">
    <property type="protein sequence ID" value="MUP39102.1"/>
    <property type="molecule type" value="Genomic_DNA"/>
</dbReference>
<dbReference type="PROSITE" id="PS51257">
    <property type="entry name" value="PROKAR_LIPOPROTEIN"/>
    <property type="match status" value="1"/>
</dbReference>
<dbReference type="InterPro" id="IPR025582">
    <property type="entry name" value="YARHG_dom"/>
</dbReference>
<proteinExistence type="predicted"/>
<name>A0A7M4D8X3_9BACT</name>
<protein>
    <submittedName>
        <fullName evidence="2">YARHG domain-containing protein</fullName>
    </submittedName>
</protein>
<dbReference type="SMART" id="SM01324">
    <property type="entry name" value="YARHG"/>
    <property type="match status" value="1"/>
</dbReference>
<evidence type="ECO:0000313" key="4">
    <source>
        <dbReference type="Proteomes" id="UP000285951"/>
    </source>
</evidence>
<dbReference type="Pfam" id="PF13308">
    <property type="entry name" value="YARHG"/>
    <property type="match status" value="1"/>
</dbReference>
<comment type="caution">
    <text evidence="2">The sequence shown here is derived from an EMBL/GenBank/DDBJ whole genome shotgun (WGS) entry which is preliminary data.</text>
</comment>
<sequence length="291" mass="34033">MRHFFTIGFLIIIISCQSNKNDSSDSRTVLNKEILQIEKPNASSSLNKQLDTLSFDYFVSKTDEYGELSKYMVDSFIGADWYDERDPYHAFYGDNEFKHFLINENTVLTFNMSTGGACSNIILTTFDKKGKWISSMDVAQHCDADMSSASYSYNDYEIFADTLIETYKHTTQAVDYKYSLPDSVDGLDGVETKEKINYEHYILKTNGTFEKVRTTKEIFSRQDLLKLDKKTLRLLRNEFFARYGYIFKDKELTDYFSQMDWYNPRFEDVSDKLTAFEIYNINLITEIEDSK</sequence>
<reference evidence="2 5" key="2">
    <citation type="submission" date="2019-12" db="EMBL/GenBank/DDBJ databases">
        <title>Draft genome sequence of Labilibaculum sp. strain 44 isolated from deep waters of Black Sea.</title>
        <authorList>
            <person name="Yadav S."/>
            <person name="Villanueva L."/>
        </authorList>
    </citation>
    <scope>NUCLEOTIDE SEQUENCE [LARGE SCALE GENOMIC DNA]</scope>
    <source>
        <strain evidence="2 5">44</strain>
    </source>
</reference>
<evidence type="ECO:0000313" key="3">
    <source>
        <dbReference type="EMBL" id="MVB08307.1"/>
    </source>
</evidence>
<gene>
    <name evidence="3" type="ORF">DWB62_014885</name>
    <name evidence="2" type="ORF">GNY23_14885</name>
</gene>
<dbReference type="EMBL" id="QTZN02000039">
    <property type="protein sequence ID" value="MVB08307.1"/>
    <property type="molecule type" value="Genomic_DNA"/>
</dbReference>
<dbReference type="Proteomes" id="UP000462449">
    <property type="component" value="Unassembled WGS sequence"/>
</dbReference>
<feature type="domain" description="YARHG" evidence="1">
    <location>
        <begin position="205"/>
        <end position="289"/>
    </location>
</feature>
<organism evidence="2 5">
    <name type="scientific">Labilibaculum euxinus</name>
    <dbReference type="NCBI Taxonomy" id="2686357"/>
    <lineage>
        <taxon>Bacteria</taxon>
        <taxon>Pseudomonadati</taxon>
        <taxon>Bacteroidota</taxon>
        <taxon>Bacteroidia</taxon>
        <taxon>Marinilabiliales</taxon>
        <taxon>Marinifilaceae</taxon>
        <taxon>Labilibaculum</taxon>
    </lineage>
</organism>
<dbReference type="OrthoDB" id="1121919at2"/>
<accession>A0A7M4D8X3</accession>
<reference evidence="3 4" key="1">
    <citation type="submission" date="2019-11" db="EMBL/GenBank/DDBJ databases">
        <title>Draft genome sequence of Labilibaculum sp. strain SYP isolated from Black Sea.</title>
        <authorList>
            <person name="Yadav S."/>
            <person name="Villanueva L."/>
        </authorList>
    </citation>
    <scope>NUCLEOTIDE SEQUENCE [LARGE SCALE GENOMIC DNA]</scope>
    <source>
        <strain evidence="3 4">44</strain>
    </source>
</reference>
<dbReference type="Gene3D" id="1.20.58.1690">
    <property type="match status" value="1"/>
</dbReference>
<evidence type="ECO:0000259" key="1">
    <source>
        <dbReference type="SMART" id="SM01324"/>
    </source>
</evidence>